<sequence>MSDPAQLTPDGLLAFLRSASPPSASSASDVASLQRAIVDVQAALPSSVSPASLQTPALIPQFDLDPFSSLLAQPSSSSSSLAASSGPSFSSSALAWLQESLPDPTKAARALDILQSSRNDGEIQEALLDVWGFEGIEDIGEAIRRRGEIIAAASAAPADGHTQRDERPSHPESEPSQLSAQARDYTPSAQLKFATAEEVQAAKQARKMLKKEKGKGRAEGDSGYHGEPDVEEWLRNREAELARGPGALVSGRRPAIEEAPQYPNVYMSTKSSGIAIGGQKLALPSGTIRETKEHYEEITIPAPKAVPFRFNEAPVPIKDLDPWGRRTFHAYKTLNRLQSVVYPVAYGSNENMLVCAPTGAGKTDVALLTILRCLSNLASTPLTSMSGPPKLPPPSQYKIIYVAPLKALAAEITLKFAKRLAWAGVKCRELTGDMKLTKKEVDETGVIVTTPEKWDVVTRKGAGTGDGEVADRVKLLIIDEVHLLHEDRGAVIESIVARTQRQVESSQSLIRVVGLSATLPNYVDVADFLGVNRFTGLFFFDSSFRPVPLEQHFVGVKGKPGSPASRTNLDNAAFDKLLTKSIAFSTQVAELVKAGHQCMVFVHARKDTVKTAQMLREKAQAEGILDLLDPSASESNDKWLGFKRDLASSRNREMKELAASGFGIHHAGMLRSDRNIAERMFENNVTKVCPTSFAFSSAAYSPNNSIRFSAVLPPSLVIKGTQVYDSGKGAFVDLSILDVLQIFGRAGRPQYEDQGVGYICTTNDKLDHYVSAISQQHPIESKFTQGLVDSLNAEISLGTVTNMDEGVRWLGYSYLFVRMRKNPLVYGMTADEVMQDPLLGSKRHALINNSAKRLVECQMIKFDPDLGTLTSTDLGRIASRYYIRNDSIEIFNRLFRPRMSEADILALIASSVEFAQIQVRENEVEELKKLIETACPCQVKGGTESSAGKVNVLLQAYISRSYIEDFALVSDMGYVSQNAGRIVRALLEIAMSKRWGPVTVVLLSMSKAIEKRMWSFSHPLAQFDLPSDLMYNIERWADEIPIHEVATMPDAEFGALVHQNERLGGFATRAARQMPSVEISTSLQPLSHDLLRVRLDLRKAFEWSEKHHGSAEAFWVWVEDEENLSILQLARILVRPHTTNMRVSFTIPVTTVPKALYVRAISDRWIGAEEEYIVDIEGLVLPPQPPPHLPLLELPLLSAFDAFNKHPRLRQLYEQETPTFDPVQTQAFHSVFHTSSNVLLCAPSAQSRGTLLELAIWRTFAADPSAPLARQVALRLRHAFTRIANIPITLITRNDDLDTLPSSGPTVLVASPPSLVRRFQSQPSLLGTLDLILAHDLHALDPPYELLLSRLKWAHPATRIVGSSSSLADSGALASWLDIPQHATYPFSASTRASALSTTFQAFSTPHSFSLLRLMVKPAYDAMRTATGSSIAFVPSRSQCRVTAKDLVTHSASDLEESFVAEGALETVTAYSKSISDPDLAEALTHGIAVFHEGLRPAEQRLALELFGSGMVRVLIASREASWTLPVRASLVVVMSAQFAVVRSSDNEREIQDYPMPELLQMQSLAVPPSQDSSADFLVLCQRGQDELYSKFLQQGVALESQLPFDSLLPSTVFTDLAAGRIATRQDVADLLSWTYASRRLEYNPSYYASAAQHHPSSSSPCDDQLSRLADSILGTLEARCCILFSGRTDFVLSPLGKYFASRKVDVDEIERLQGLELDRLASAIRPRTKKLEEPAIDAAAKPVVAAADATPAGSPSGRDEGKAKEEERPKAADSPLQAFYQRLPRAVKNDVGERGDRPDDGDDDEWERRVLLAAFKAGRTPRGKGGLEEKQRSLVEKVVQSRI</sequence>
<dbReference type="Pfam" id="PF02889">
    <property type="entry name" value="Sec63"/>
    <property type="match status" value="1"/>
</dbReference>
<dbReference type="GO" id="GO:0016787">
    <property type="term" value="F:hydrolase activity"/>
    <property type="evidence" value="ECO:0007669"/>
    <property type="project" value="UniProtKB-KW"/>
</dbReference>
<keyword evidence="8" id="KW-1185">Reference proteome</keyword>
<feature type="region of interest" description="Disordered" evidence="5">
    <location>
        <begin position="204"/>
        <end position="229"/>
    </location>
</feature>
<dbReference type="GO" id="GO:0004386">
    <property type="term" value="F:helicase activity"/>
    <property type="evidence" value="ECO:0007669"/>
    <property type="project" value="UniProtKB-KW"/>
</dbReference>
<accession>A0A0D6EHT3</accession>
<gene>
    <name evidence="7" type="primary">SPOSA6832_00865</name>
</gene>
<dbReference type="InterPro" id="IPR004179">
    <property type="entry name" value="Sec63-dom"/>
</dbReference>
<evidence type="ECO:0000256" key="1">
    <source>
        <dbReference type="ARBA" id="ARBA00022741"/>
    </source>
</evidence>
<dbReference type="FunFam" id="1.10.10.10:FF:000024">
    <property type="entry name" value="U5 small nuclear ribonucleoprotein helicase"/>
    <property type="match status" value="1"/>
</dbReference>
<evidence type="ECO:0000313" key="8">
    <source>
        <dbReference type="Proteomes" id="UP000243876"/>
    </source>
</evidence>
<dbReference type="EMBL" id="CENE01000002">
    <property type="protein sequence ID" value="CEQ39333.1"/>
    <property type="molecule type" value="Genomic_DNA"/>
</dbReference>
<keyword evidence="2" id="KW-0378">Hydrolase</keyword>
<feature type="compositionally biased region" description="Basic and acidic residues" evidence="5">
    <location>
        <begin position="215"/>
        <end position="229"/>
    </location>
</feature>
<evidence type="ECO:0000256" key="2">
    <source>
        <dbReference type="ARBA" id="ARBA00022801"/>
    </source>
</evidence>
<dbReference type="PANTHER" id="PTHR47961">
    <property type="entry name" value="DNA POLYMERASE THETA, PUTATIVE (AFU_ORTHOLOGUE AFUA_1G05260)-RELATED"/>
    <property type="match status" value="1"/>
</dbReference>
<protein>
    <submittedName>
        <fullName evidence="7">SPOSA6832_00865-mRNA-1:cds</fullName>
    </submittedName>
</protein>
<dbReference type="InterPro" id="IPR014756">
    <property type="entry name" value="Ig_E-set"/>
</dbReference>
<dbReference type="Gene3D" id="2.60.40.150">
    <property type="entry name" value="C2 domain"/>
    <property type="match status" value="1"/>
</dbReference>
<dbReference type="InterPro" id="IPR036390">
    <property type="entry name" value="WH_DNA-bd_sf"/>
</dbReference>
<dbReference type="SUPFAM" id="SSF81296">
    <property type="entry name" value="E set domains"/>
    <property type="match status" value="1"/>
</dbReference>
<evidence type="ECO:0000256" key="4">
    <source>
        <dbReference type="ARBA" id="ARBA00022840"/>
    </source>
</evidence>
<dbReference type="SMART" id="SM00487">
    <property type="entry name" value="DEXDc"/>
    <property type="match status" value="1"/>
</dbReference>
<evidence type="ECO:0000256" key="5">
    <source>
        <dbReference type="SAM" id="MobiDB-lite"/>
    </source>
</evidence>
<dbReference type="InterPro" id="IPR035892">
    <property type="entry name" value="C2_domain_sf"/>
</dbReference>
<dbReference type="Gene3D" id="1.10.3380.10">
    <property type="entry name" value="Sec63 N-terminal domain-like domain"/>
    <property type="match status" value="1"/>
</dbReference>
<dbReference type="InterPro" id="IPR014001">
    <property type="entry name" value="Helicase_ATP-bd"/>
</dbReference>
<dbReference type="GO" id="GO:0005634">
    <property type="term" value="C:nucleus"/>
    <property type="evidence" value="ECO:0007669"/>
    <property type="project" value="TreeGrafter"/>
</dbReference>
<dbReference type="Proteomes" id="UP000243876">
    <property type="component" value="Unassembled WGS sequence"/>
</dbReference>
<reference evidence="8" key="1">
    <citation type="submission" date="2015-02" db="EMBL/GenBank/DDBJ databases">
        <authorList>
            <person name="Gon?alves P."/>
        </authorList>
    </citation>
    <scope>NUCLEOTIDE SEQUENCE [LARGE SCALE GENOMIC DNA]</scope>
</reference>
<dbReference type="PROSITE" id="PS51192">
    <property type="entry name" value="HELICASE_ATP_BIND_1"/>
    <property type="match status" value="1"/>
</dbReference>
<dbReference type="GO" id="GO:0005524">
    <property type="term" value="F:ATP binding"/>
    <property type="evidence" value="ECO:0007669"/>
    <property type="project" value="UniProtKB-KW"/>
</dbReference>
<dbReference type="SUPFAM" id="SSF158702">
    <property type="entry name" value="Sec63 N-terminal domain-like"/>
    <property type="match status" value="1"/>
</dbReference>
<dbReference type="Gene3D" id="1.10.10.10">
    <property type="entry name" value="Winged helix-like DNA-binding domain superfamily/Winged helix DNA-binding domain"/>
    <property type="match status" value="2"/>
</dbReference>
<dbReference type="OrthoDB" id="5575at2759"/>
<proteinExistence type="predicted"/>
<dbReference type="GO" id="GO:0003676">
    <property type="term" value="F:nucleic acid binding"/>
    <property type="evidence" value="ECO:0007669"/>
    <property type="project" value="InterPro"/>
</dbReference>
<keyword evidence="3" id="KW-0347">Helicase</keyword>
<keyword evidence="4" id="KW-0067">ATP-binding</keyword>
<dbReference type="InterPro" id="IPR011545">
    <property type="entry name" value="DEAD/DEAH_box_helicase_dom"/>
</dbReference>
<dbReference type="InterPro" id="IPR057842">
    <property type="entry name" value="WH_MER3"/>
</dbReference>
<dbReference type="InterPro" id="IPR027417">
    <property type="entry name" value="P-loop_NTPase"/>
</dbReference>
<feature type="compositionally biased region" description="Basic and acidic residues" evidence="5">
    <location>
        <begin position="1788"/>
        <end position="1799"/>
    </location>
</feature>
<feature type="domain" description="Helicase ATP-binding" evidence="6">
    <location>
        <begin position="343"/>
        <end position="537"/>
    </location>
</feature>
<evidence type="ECO:0000259" key="6">
    <source>
        <dbReference type="PROSITE" id="PS51192"/>
    </source>
</evidence>
<feature type="compositionally biased region" description="Basic and acidic residues" evidence="5">
    <location>
        <begin position="161"/>
        <end position="173"/>
    </location>
</feature>
<name>A0A0D6EHT3_SPOSA</name>
<feature type="compositionally biased region" description="Basic and acidic residues" evidence="5">
    <location>
        <begin position="1758"/>
        <end position="1772"/>
    </location>
</feature>
<feature type="compositionally biased region" description="Basic residues" evidence="5">
    <location>
        <begin position="204"/>
        <end position="214"/>
    </location>
</feature>
<dbReference type="SUPFAM" id="SSF52540">
    <property type="entry name" value="P-loop containing nucleoside triphosphate hydrolases"/>
    <property type="match status" value="4"/>
</dbReference>
<dbReference type="SMART" id="SM00973">
    <property type="entry name" value="Sec63"/>
    <property type="match status" value="1"/>
</dbReference>
<dbReference type="Pfam" id="PF00270">
    <property type="entry name" value="DEAD"/>
    <property type="match status" value="1"/>
</dbReference>
<dbReference type="FunFam" id="1.10.3380.10:FF:000001">
    <property type="entry name" value="U5 small nuclear ribonucleoprotein helicase"/>
    <property type="match status" value="1"/>
</dbReference>
<feature type="region of interest" description="Disordered" evidence="5">
    <location>
        <begin position="1747"/>
        <end position="1807"/>
    </location>
</feature>
<evidence type="ECO:0000313" key="7">
    <source>
        <dbReference type="EMBL" id="CEQ39333.1"/>
    </source>
</evidence>
<dbReference type="Pfam" id="PF23445">
    <property type="entry name" value="WHD_SNRNP200"/>
    <property type="match status" value="1"/>
</dbReference>
<dbReference type="FunFam" id="3.40.50.300:FF:003287">
    <property type="entry name" value="U5 small nuclear ribonucleoprotein 200 kDa helicase"/>
    <property type="match status" value="1"/>
</dbReference>
<dbReference type="PANTHER" id="PTHR47961:SF13">
    <property type="entry name" value="ACTIVATING SIGNAL COINTEGRATOR 1 COMPLEX SUBUNIT 3"/>
    <property type="match status" value="1"/>
</dbReference>
<organism evidence="7 8">
    <name type="scientific">Sporidiobolus salmonicolor</name>
    <name type="common">Yeast-like fungus</name>
    <name type="synonym">Sporobolomyces salmonicolor</name>
    <dbReference type="NCBI Taxonomy" id="5005"/>
    <lineage>
        <taxon>Eukaryota</taxon>
        <taxon>Fungi</taxon>
        <taxon>Dikarya</taxon>
        <taxon>Basidiomycota</taxon>
        <taxon>Pucciniomycotina</taxon>
        <taxon>Microbotryomycetes</taxon>
        <taxon>Sporidiobolales</taxon>
        <taxon>Sporidiobolaceae</taxon>
        <taxon>Sporobolomyces</taxon>
    </lineage>
</organism>
<feature type="region of interest" description="Disordered" evidence="5">
    <location>
        <begin position="153"/>
        <end position="184"/>
    </location>
</feature>
<dbReference type="InterPro" id="IPR036388">
    <property type="entry name" value="WH-like_DNA-bd_sf"/>
</dbReference>
<dbReference type="PIRSF" id="PIRSF039073">
    <property type="entry name" value="BRR2"/>
    <property type="match status" value="1"/>
</dbReference>
<evidence type="ECO:0000256" key="3">
    <source>
        <dbReference type="ARBA" id="ARBA00022806"/>
    </source>
</evidence>
<dbReference type="InterPro" id="IPR050474">
    <property type="entry name" value="Hel308_SKI2-like"/>
</dbReference>
<keyword evidence="1" id="KW-0547">Nucleotide-binding</keyword>
<dbReference type="Gene3D" id="3.40.50.300">
    <property type="entry name" value="P-loop containing nucleotide triphosphate hydrolases"/>
    <property type="match status" value="4"/>
</dbReference>
<dbReference type="SUPFAM" id="SSF46785">
    <property type="entry name" value="Winged helix' DNA-binding domain"/>
    <property type="match status" value="1"/>
</dbReference>